<evidence type="ECO:0000313" key="2">
    <source>
        <dbReference type="Proteomes" id="UP001231649"/>
    </source>
</evidence>
<comment type="caution">
    <text evidence="1">The sequence shown here is derived from an EMBL/GenBank/DDBJ whole genome shotgun (WGS) entry which is preliminary data.</text>
</comment>
<reference evidence="1" key="1">
    <citation type="submission" date="2023-03" db="EMBL/GenBank/DDBJ databases">
        <title>Chromosome-level genomes of two armyworms, Mythimna separata and Mythimna loreyi, provide insights into the biosynthesis and reception of sex pheromones.</title>
        <authorList>
            <person name="Zhao H."/>
        </authorList>
    </citation>
    <scope>NUCLEOTIDE SEQUENCE</scope>
    <source>
        <strain evidence="1">BeijingLab</strain>
    </source>
</reference>
<keyword evidence="2" id="KW-1185">Reference proteome</keyword>
<dbReference type="EMBL" id="CM056787">
    <property type="protein sequence ID" value="KAJ8733495.1"/>
    <property type="molecule type" value="Genomic_DNA"/>
</dbReference>
<organism evidence="1 2">
    <name type="scientific">Mythimna loreyi</name>
    <dbReference type="NCBI Taxonomy" id="667449"/>
    <lineage>
        <taxon>Eukaryota</taxon>
        <taxon>Metazoa</taxon>
        <taxon>Ecdysozoa</taxon>
        <taxon>Arthropoda</taxon>
        <taxon>Hexapoda</taxon>
        <taxon>Insecta</taxon>
        <taxon>Pterygota</taxon>
        <taxon>Neoptera</taxon>
        <taxon>Endopterygota</taxon>
        <taxon>Lepidoptera</taxon>
        <taxon>Glossata</taxon>
        <taxon>Ditrysia</taxon>
        <taxon>Noctuoidea</taxon>
        <taxon>Noctuidae</taxon>
        <taxon>Noctuinae</taxon>
        <taxon>Hadenini</taxon>
        <taxon>Mythimna</taxon>
    </lineage>
</organism>
<dbReference type="Proteomes" id="UP001231649">
    <property type="component" value="Chromosome 11"/>
</dbReference>
<name>A0ACC2R5V1_9NEOP</name>
<gene>
    <name evidence="1" type="ORF">PYW08_001793</name>
</gene>
<evidence type="ECO:0000313" key="1">
    <source>
        <dbReference type="EMBL" id="KAJ8733495.1"/>
    </source>
</evidence>
<accession>A0ACC2R5V1</accession>
<proteinExistence type="predicted"/>
<sequence length="294" mass="33156">MAWTLHLLFWTTVVTVTAYKCKHTSYTVSDTDFRRQYDEYANQEPIEIPDNRAYDHMNTRSADISPPGYFSNIPDDVQSAQLRIAKPTQTRTESQSKVLSRKPYPESRRGQNNDKIVFPGPTATTAKSEEFELEIPDHCKGIGICEDVPNYPKDLAKKLISELTDLGMFPDDKLDVPEVPDVPDIAQRVGPIEENIELCQFMEKTVYPKAAQDNSGKWHVVLNHDDNPVQGFKVEICKKDLANCSKVATFAPGYQGRCKQKFVYRKMAVLASDGTKLEKSLKVPSCCSCVARLV</sequence>
<protein>
    <submittedName>
        <fullName evidence="1">Uncharacterized protein</fullName>
    </submittedName>
</protein>